<feature type="chain" id="PRO_5045307774" evidence="1">
    <location>
        <begin position="22"/>
        <end position="92"/>
    </location>
</feature>
<reference evidence="2 3" key="1">
    <citation type="submission" date="2023-02" db="EMBL/GenBank/DDBJ databases">
        <title>Genome sequence of Sphingomonas naphthae.</title>
        <authorList>
            <person name="Kim S."/>
            <person name="Heo J."/>
            <person name="Kwon S.-W."/>
        </authorList>
    </citation>
    <scope>NUCLEOTIDE SEQUENCE [LARGE SCALE GENOMIC DNA]</scope>
    <source>
        <strain evidence="2 3">KACC 18716</strain>
    </source>
</reference>
<name>A0ABY7TK97_9SPHN</name>
<proteinExistence type="predicted"/>
<organism evidence="2 3">
    <name type="scientific">Sphingomonas naphthae</name>
    <dbReference type="NCBI Taxonomy" id="1813468"/>
    <lineage>
        <taxon>Bacteria</taxon>
        <taxon>Pseudomonadati</taxon>
        <taxon>Pseudomonadota</taxon>
        <taxon>Alphaproteobacteria</taxon>
        <taxon>Sphingomonadales</taxon>
        <taxon>Sphingomonadaceae</taxon>
        <taxon>Sphingomonas</taxon>
    </lineage>
</organism>
<dbReference type="RefSeq" id="WP_273686793.1">
    <property type="nucleotide sequence ID" value="NZ_CP117411.1"/>
</dbReference>
<evidence type="ECO:0000313" key="2">
    <source>
        <dbReference type="EMBL" id="WCT72820.1"/>
    </source>
</evidence>
<protein>
    <submittedName>
        <fullName evidence="2">Uncharacterized protein</fullName>
    </submittedName>
</protein>
<evidence type="ECO:0000313" key="3">
    <source>
        <dbReference type="Proteomes" id="UP001220395"/>
    </source>
</evidence>
<gene>
    <name evidence="2" type="ORF">PQ455_14415</name>
</gene>
<keyword evidence="1" id="KW-0732">Signal</keyword>
<dbReference type="Proteomes" id="UP001220395">
    <property type="component" value="Chromosome"/>
</dbReference>
<keyword evidence="3" id="KW-1185">Reference proteome</keyword>
<feature type="signal peptide" evidence="1">
    <location>
        <begin position="1"/>
        <end position="21"/>
    </location>
</feature>
<sequence>MTKFKLLLATVAVAVAAPALAEPFQFERDGLHFEGEKIVKGDSYVLTGRSIEDNKPFYLRVANGRVRGTMGASSVSFALEEARGATMLASAN</sequence>
<accession>A0ABY7TK97</accession>
<dbReference type="EMBL" id="CP117411">
    <property type="protein sequence ID" value="WCT72820.1"/>
    <property type="molecule type" value="Genomic_DNA"/>
</dbReference>
<evidence type="ECO:0000256" key="1">
    <source>
        <dbReference type="SAM" id="SignalP"/>
    </source>
</evidence>